<dbReference type="RefSeq" id="WP_072326262.1">
    <property type="nucleotide sequence ID" value="NZ_FPJW01000006.1"/>
</dbReference>
<evidence type="ECO:0000313" key="2">
    <source>
        <dbReference type="Proteomes" id="UP000182350"/>
    </source>
</evidence>
<proteinExistence type="predicted"/>
<dbReference type="EMBL" id="FPJW01000006">
    <property type="protein sequence ID" value="SFX51655.1"/>
    <property type="molecule type" value="Genomic_DNA"/>
</dbReference>
<dbReference type="AlphaFoldDB" id="A0A1K1XPY8"/>
<name>A0A1K1XPY8_9GAMM</name>
<gene>
    <name evidence="1" type="ORF">SAMN02745752_01967</name>
</gene>
<evidence type="ECO:0000313" key="1">
    <source>
        <dbReference type="EMBL" id="SFX51655.1"/>
    </source>
</evidence>
<reference evidence="1 2" key="1">
    <citation type="submission" date="2016-11" db="EMBL/GenBank/DDBJ databases">
        <authorList>
            <person name="Jaros S."/>
            <person name="Januszkiewicz K."/>
            <person name="Wedrychowicz H."/>
        </authorList>
    </citation>
    <scope>NUCLEOTIDE SEQUENCE [LARGE SCALE GENOMIC DNA]</scope>
    <source>
        <strain evidence="1 2">DSM 21637</strain>
    </source>
</reference>
<dbReference type="Proteomes" id="UP000182350">
    <property type="component" value="Unassembled WGS sequence"/>
</dbReference>
<keyword evidence="2" id="KW-1185">Reference proteome</keyword>
<protein>
    <submittedName>
        <fullName evidence="1">Uncharacterized protein</fullName>
    </submittedName>
</protein>
<accession>A0A1K1XPY8</accession>
<organism evidence="1 2">
    <name type="scientific">Marinospirillum alkaliphilum DSM 21637</name>
    <dbReference type="NCBI Taxonomy" id="1122209"/>
    <lineage>
        <taxon>Bacteria</taxon>
        <taxon>Pseudomonadati</taxon>
        <taxon>Pseudomonadota</taxon>
        <taxon>Gammaproteobacteria</taxon>
        <taxon>Oceanospirillales</taxon>
        <taxon>Oceanospirillaceae</taxon>
        <taxon>Marinospirillum</taxon>
    </lineage>
</organism>
<sequence>MFHKTPFKYSECLTDKALSKLPERLKVSGSDPEILLILRLLSGALKVEHIGSSKTFFQKENYFSSSLKGYGHRWGELLPQLIAENYGPENLADYIEGHKLKNKTFYKNILSELSYYFYYQNKNIHSSSFVYLYRALEHVSYAFPMIYASKTDDFGRTFKFLKELMNGDKNAGELGFFKSFIKTVYSDDAIYESSVDFPMLLNTESEQKVVFNLLKDLCSGDMIADSTDSPRLLSIKYIEVGSFIITIRNRFFHYMNGGAKNIETSKINDIDNLFYVVNKKCLYWLATIFLAVISHSALEFESIKPRS</sequence>
<dbReference type="STRING" id="1122209.SAMN02745752_01967"/>
<dbReference type="OrthoDB" id="980779at2"/>